<dbReference type="PANTHER" id="PTHR30265:SF4">
    <property type="entry name" value="KOW MOTIF FAMILY PROTEIN, EXPRESSED"/>
    <property type="match status" value="1"/>
</dbReference>
<reference evidence="7" key="1">
    <citation type="submission" date="2018-08" db="EMBL/GenBank/DDBJ databases">
        <authorList>
            <person name="Chevrot R."/>
        </authorList>
    </citation>
    <scope>NUCLEOTIDE SEQUENCE [LARGE SCALE GENOMIC DNA]</scope>
</reference>
<gene>
    <name evidence="6" type="ORF">PBLR_12310</name>
</gene>
<dbReference type="GO" id="GO:0031564">
    <property type="term" value="P:transcription antitermination"/>
    <property type="evidence" value="ECO:0007669"/>
    <property type="project" value="UniProtKB-KW"/>
</dbReference>
<organism evidence="6 7">
    <name type="scientific">Paenibacillus alvei</name>
    <name type="common">Bacillus alvei</name>
    <dbReference type="NCBI Taxonomy" id="44250"/>
    <lineage>
        <taxon>Bacteria</taxon>
        <taxon>Bacillati</taxon>
        <taxon>Bacillota</taxon>
        <taxon>Bacilli</taxon>
        <taxon>Bacillales</taxon>
        <taxon>Paenibacillaceae</taxon>
        <taxon>Paenibacillus</taxon>
    </lineage>
</organism>
<dbReference type="InterPro" id="IPR006645">
    <property type="entry name" value="NGN-like_dom"/>
</dbReference>
<evidence type="ECO:0000256" key="1">
    <source>
        <dbReference type="ARBA" id="ARBA00022814"/>
    </source>
</evidence>
<dbReference type="EMBL" id="LS992241">
    <property type="protein sequence ID" value="SYX83888.1"/>
    <property type="molecule type" value="Genomic_DNA"/>
</dbReference>
<dbReference type="Gene3D" id="2.30.30.30">
    <property type="match status" value="1"/>
</dbReference>
<dbReference type="InterPro" id="IPR005824">
    <property type="entry name" value="KOW"/>
</dbReference>
<dbReference type="InterPro" id="IPR043425">
    <property type="entry name" value="NusG-like"/>
</dbReference>
<evidence type="ECO:0000313" key="7">
    <source>
        <dbReference type="Proteomes" id="UP000304148"/>
    </source>
</evidence>
<dbReference type="InterPro" id="IPR036735">
    <property type="entry name" value="NGN_dom_sf"/>
</dbReference>
<keyword evidence="2" id="KW-0805">Transcription regulation</keyword>
<evidence type="ECO:0000256" key="4">
    <source>
        <dbReference type="SAM" id="Phobius"/>
    </source>
</evidence>
<dbReference type="Gene3D" id="3.30.70.940">
    <property type="entry name" value="NusG, N-terminal domain"/>
    <property type="match status" value="1"/>
</dbReference>
<dbReference type="RefSeq" id="WP_138185886.1">
    <property type="nucleotide sequence ID" value="NZ_LS992241.1"/>
</dbReference>
<evidence type="ECO:0000256" key="2">
    <source>
        <dbReference type="ARBA" id="ARBA00023015"/>
    </source>
</evidence>
<dbReference type="InterPro" id="IPR014722">
    <property type="entry name" value="Rib_uL2_dom2"/>
</dbReference>
<sequence>MSWYALYVKSGEERDVEGFLNKHYDQQSLLCYVPKKLVPEKRQGNVHDSVKVIFPGYVFINTNIISALYYHLRKTPKIFYMVKSGDHKLDQSYSPYSAITDEEMSMFLQLFGPNDMLGYSDVIMIGKRAKVVSGPLYGKEGIIRKIDKRKSRAKIEIMFMGESRLIEVGIKFLSC</sequence>
<dbReference type="SMART" id="SM00738">
    <property type="entry name" value="NGN"/>
    <property type="match status" value="1"/>
</dbReference>
<dbReference type="CDD" id="cd00380">
    <property type="entry name" value="KOW"/>
    <property type="match status" value="1"/>
</dbReference>
<keyword evidence="4" id="KW-0472">Membrane</keyword>
<dbReference type="SUPFAM" id="SSF50104">
    <property type="entry name" value="Translation proteins SH3-like domain"/>
    <property type="match status" value="1"/>
</dbReference>
<feature type="transmembrane region" description="Helical" evidence="4">
    <location>
        <begin position="52"/>
        <end position="72"/>
    </location>
</feature>
<dbReference type="InterPro" id="IPR047663">
    <property type="entry name" value="Transcription_antiterm_LoaP"/>
</dbReference>
<feature type="domain" description="NusG-like N-terminal" evidence="5">
    <location>
        <begin position="1"/>
        <end position="111"/>
    </location>
</feature>
<keyword evidence="4" id="KW-1133">Transmembrane helix</keyword>
<dbReference type="Pfam" id="PF00467">
    <property type="entry name" value="KOW"/>
    <property type="match status" value="1"/>
</dbReference>
<keyword evidence="4" id="KW-0812">Transmembrane</keyword>
<dbReference type="PANTHER" id="PTHR30265">
    <property type="entry name" value="RHO-INTERACTING TRANSCRIPTION TERMINATION FACTOR NUSG"/>
    <property type="match status" value="1"/>
</dbReference>
<protein>
    <recommendedName>
        <fullName evidence="5">NusG-like N-terminal domain-containing protein</fullName>
    </recommendedName>
</protein>
<keyword evidence="3" id="KW-0804">Transcription</keyword>
<evidence type="ECO:0000256" key="3">
    <source>
        <dbReference type="ARBA" id="ARBA00023163"/>
    </source>
</evidence>
<evidence type="ECO:0000313" key="6">
    <source>
        <dbReference type="EMBL" id="SYX83888.1"/>
    </source>
</evidence>
<dbReference type="CDD" id="cd08000">
    <property type="entry name" value="NGN"/>
    <property type="match status" value="1"/>
</dbReference>
<dbReference type="Pfam" id="PF02357">
    <property type="entry name" value="NusG"/>
    <property type="match status" value="1"/>
</dbReference>
<dbReference type="Proteomes" id="UP000304148">
    <property type="component" value="Chromosome"/>
</dbReference>
<dbReference type="AlphaFoldDB" id="A0A383RA96"/>
<keyword evidence="1" id="KW-0889">Transcription antitermination</keyword>
<accession>A0A383RA96</accession>
<name>A0A383RA96_PAEAL</name>
<dbReference type="SUPFAM" id="SSF82679">
    <property type="entry name" value="N-utilization substance G protein NusG, N-terminal domain"/>
    <property type="match status" value="1"/>
</dbReference>
<dbReference type="NCBIfam" id="NF033641">
    <property type="entry name" value="antiterm_LoaP"/>
    <property type="match status" value="1"/>
</dbReference>
<dbReference type="InterPro" id="IPR008991">
    <property type="entry name" value="Translation_prot_SH3-like_sf"/>
</dbReference>
<proteinExistence type="predicted"/>
<evidence type="ECO:0000259" key="5">
    <source>
        <dbReference type="SMART" id="SM00738"/>
    </source>
</evidence>
<dbReference type="GO" id="GO:0006354">
    <property type="term" value="P:DNA-templated transcription elongation"/>
    <property type="evidence" value="ECO:0007669"/>
    <property type="project" value="InterPro"/>
</dbReference>